<feature type="chain" id="PRO_5020769857" description="Lipase domain-containing protein" evidence="1">
    <location>
        <begin position="18"/>
        <end position="322"/>
    </location>
</feature>
<evidence type="ECO:0000313" key="3">
    <source>
        <dbReference type="Proteomes" id="UP000298663"/>
    </source>
</evidence>
<proteinExistence type="predicted"/>
<dbReference type="Gene3D" id="3.40.50.1820">
    <property type="entry name" value="alpha/beta hydrolase"/>
    <property type="match status" value="1"/>
</dbReference>
<keyword evidence="3" id="KW-1185">Reference proteome</keyword>
<accession>A0A4U5MCF3</accession>
<comment type="caution">
    <text evidence="2">The sequence shown here is derived from an EMBL/GenBank/DDBJ whole genome shotgun (WGS) entry which is preliminary data.</text>
</comment>
<dbReference type="InterPro" id="IPR029058">
    <property type="entry name" value="AB_hydrolase_fold"/>
</dbReference>
<evidence type="ECO:0008006" key="4">
    <source>
        <dbReference type="Google" id="ProtNLM"/>
    </source>
</evidence>
<dbReference type="STRING" id="34508.A0A4U5MCF3"/>
<dbReference type="SUPFAM" id="SSF53474">
    <property type="entry name" value="alpha/beta-Hydrolases"/>
    <property type="match status" value="1"/>
</dbReference>
<organism evidence="2 3">
    <name type="scientific">Steinernema carpocapsae</name>
    <name type="common">Entomopathogenic nematode</name>
    <dbReference type="NCBI Taxonomy" id="34508"/>
    <lineage>
        <taxon>Eukaryota</taxon>
        <taxon>Metazoa</taxon>
        <taxon>Ecdysozoa</taxon>
        <taxon>Nematoda</taxon>
        <taxon>Chromadorea</taxon>
        <taxon>Rhabditida</taxon>
        <taxon>Tylenchina</taxon>
        <taxon>Panagrolaimomorpha</taxon>
        <taxon>Strongyloidoidea</taxon>
        <taxon>Steinernematidae</taxon>
        <taxon>Steinernema</taxon>
    </lineage>
</organism>
<dbReference type="Pfam" id="PF01674">
    <property type="entry name" value="Lipase_2"/>
    <property type="match status" value="1"/>
</dbReference>
<name>A0A4U5MCF3_STECR</name>
<dbReference type="EMBL" id="AZBU02000008">
    <property type="protein sequence ID" value="TKR66807.1"/>
    <property type="molecule type" value="Genomic_DNA"/>
</dbReference>
<protein>
    <recommendedName>
        <fullName evidence="4">Lipase domain-containing protein</fullName>
    </recommendedName>
</protein>
<keyword evidence="1" id="KW-0732">Signal</keyword>
<dbReference type="PANTHER" id="PTHR32015">
    <property type="entry name" value="FASTING INDUCED LIPASE"/>
    <property type="match status" value="1"/>
</dbReference>
<dbReference type="GO" id="GO:0016298">
    <property type="term" value="F:lipase activity"/>
    <property type="evidence" value="ECO:0007669"/>
    <property type="project" value="TreeGrafter"/>
</dbReference>
<dbReference type="PANTHER" id="PTHR32015:SF1">
    <property type="entry name" value="LIPASE"/>
    <property type="match status" value="1"/>
</dbReference>
<dbReference type="GO" id="GO:0016042">
    <property type="term" value="P:lipid catabolic process"/>
    <property type="evidence" value="ECO:0007669"/>
    <property type="project" value="InterPro"/>
</dbReference>
<evidence type="ECO:0000256" key="1">
    <source>
        <dbReference type="SAM" id="SignalP"/>
    </source>
</evidence>
<dbReference type="InterPro" id="IPR002918">
    <property type="entry name" value="Lipase_EstA/Esterase_EstB"/>
</dbReference>
<evidence type="ECO:0000313" key="2">
    <source>
        <dbReference type="EMBL" id="TKR66807.1"/>
    </source>
</evidence>
<gene>
    <name evidence="2" type="ORF">L596_023045</name>
</gene>
<feature type="signal peptide" evidence="1">
    <location>
        <begin position="1"/>
        <end position="17"/>
    </location>
</feature>
<reference evidence="2 3" key="1">
    <citation type="journal article" date="2015" name="Genome Biol.">
        <title>Comparative genomics of Steinernema reveals deeply conserved gene regulatory networks.</title>
        <authorList>
            <person name="Dillman A.R."/>
            <person name="Macchietto M."/>
            <person name="Porter C.F."/>
            <person name="Rogers A."/>
            <person name="Williams B."/>
            <person name="Antoshechkin I."/>
            <person name="Lee M.M."/>
            <person name="Goodwin Z."/>
            <person name="Lu X."/>
            <person name="Lewis E.E."/>
            <person name="Goodrich-Blair H."/>
            <person name="Stock S.P."/>
            <person name="Adams B.J."/>
            <person name="Sternberg P.W."/>
            <person name="Mortazavi A."/>
        </authorList>
    </citation>
    <scope>NUCLEOTIDE SEQUENCE [LARGE SCALE GENOMIC DNA]</scope>
    <source>
        <strain evidence="2 3">ALL</strain>
    </source>
</reference>
<dbReference type="AlphaFoldDB" id="A0A4U5MCF3"/>
<reference evidence="2 3" key="2">
    <citation type="journal article" date="2019" name="G3 (Bethesda)">
        <title>Hybrid Assembly of the Genome of the Entomopathogenic Nematode Steinernema carpocapsae Identifies the X-Chromosome.</title>
        <authorList>
            <person name="Serra L."/>
            <person name="Macchietto M."/>
            <person name="Macias-Munoz A."/>
            <person name="McGill C.J."/>
            <person name="Rodriguez I.M."/>
            <person name="Rodriguez B."/>
            <person name="Murad R."/>
            <person name="Mortazavi A."/>
        </authorList>
    </citation>
    <scope>NUCLEOTIDE SEQUENCE [LARGE SCALE GENOMIC DNA]</scope>
    <source>
        <strain evidence="2 3">ALL</strain>
    </source>
</reference>
<dbReference type="FunFam" id="3.40.50.1820:FF:000191">
    <property type="entry name" value="LIPaSe related"/>
    <property type="match status" value="1"/>
</dbReference>
<dbReference type="OrthoDB" id="5821855at2759"/>
<sequence length="322" mass="35552">MRCRLVLVFIFFFSAEAQKGPLTDDFQKWLKANGYEGDNFARTDLGNSGSFGGKISSGQKILHTPVVFIHGNSDGALSNSLPDQTGWTNSIAYFMQRDHSFTSADLYATTWGDRNPMNAASRTHNCQTVRYVRRFLQAVIDYTEARKISVVSHSMGVTLARKAIKGGWIQATDGTCDLGAPLTRSIDVFVGLAGANYGMCNCEDVASYMSATCNRQNGFWPGDSCGFNVADCGSPFLMPCGFNTYSSFLTDLNNSPAKEGSYVFSAWSLMDNMIMYGDQVWGRPTSLISGSTDSKIYPSYDHFQTKDLTAKDQFSMVVYRTF</sequence>
<dbReference type="Proteomes" id="UP000298663">
    <property type="component" value="Unassembled WGS sequence"/>
</dbReference>